<name>A0A4R3LKI1_9GAMM</name>
<evidence type="ECO:0000313" key="3">
    <source>
        <dbReference type="Proteomes" id="UP000294599"/>
    </source>
</evidence>
<dbReference type="Proteomes" id="UP000294599">
    <property type="component" value="Unassembled WGS sequence"/>
</dbReference>
<dbReference type="EMBL" id="SMAF01000002">
    <property type="protein sequence ID" value="TCT00704.1"/>
    <property type="molecule type" value="Genomic_DNA"/>
</dbReference>
<proteinExistence type="predicted"/>
<accession>A0A4R3LKI1</accession>
<organism evidence="2 3">
    <name type="scientific">Pseudofulvimonas gallinarii</name>
    <dbReference type="NCBI Taxonomy" id="634155"/>
    <lineage>
        <taxon>Bacteria</taxon>
        <taxon>Pseudomonadati</taxon>
        <taxon>Pseudomonadota</taxon>
        <taxon>Gammaproteobacteria</taxon>
        <taxon>Lysobacterales</taxon>
        <taxon>Rhodanobacteraceae</taxon>
        <taxon>Pseudofulvimonas</taxon>
    </lineage>
</organism>
<sequence length="99" mass="9564">MASSTTGSGRGRGSGRLTGGTVSATGTTGASMGGGSRSSTVIGGGGARTRSSGVRGAFIAKKAAATASTCRLTVELSAPMRRQLSGSVGVVRLMAISLE</sequence>
<feature type="region of interest" description="Disordered" evidence="1">
    <location>
        <begin position="1"/>
        <end position="51"/>
    </location>
</feature>
<reference evidence="2 3" key="1">
    <citation type="submission" date="2019-03" db="EMBL/GenBank/DDBJ databases">
        <title>Genomic Encyclopedia of Type Strains, Phase IV (KMG-IV): sequencing the most valuable type-strain genomes for metagenomic binning, comparative biology and taxonomic classification.</title>
        <authorList>
            <person name="Goeker M."/>
        </authorList>
    </citation>
    <scope>NUCLEOTIDE SEQUENCE [LARGE SCALE GENOMIC DNA]</scope>
    <source>
        <strain evidence="2 3">DSM 21944</strain>
    </source>
</reference>
<dbReference type="RefSeq" id="WP_123520827.1">
    <property type="nucleotide sequence ID" value="NZ_JBHLWF010000013.1"/>
</dbReference>
<feature type="compositionally biased region" description="Gly residues" evidence="1">
    <location>
        <begin position="8"/>
        <end position="18"/>
    </location>
</feature>
<dbReference type="AlphaFoldDB" id="A0A4R3LKI1"/>
<gene>
    <name evidence="2" type="ORF">EDC25_10268</name>
</gene>
<keyword evidence="3" id="KW-1185">Reference proteome</keyword>
<feature type="compositionally biased region" description="Low complexity" evidence="1">
    <location>
        <begin position="19"/>
        <end position="30"/>
    </location>
</feature>
<feature type="compositionally biased region" description="Gly residues" evidence="1">
    <location>
        <begin position="31"/>
        <end position="47"/>
    </location>
</feature>
<protein>
    <submittedName>
        <fullName evidence="2">Uncharacterized protein</fullName>
    </submittedName>
</protein>
<comment type="caution">
    <text evidence="2">The sequence shown here is derived from an EMBL/GenBank/DDBJ whole genome shotgun (WGS) entry which is preliminary data.</text>
</comment>
<evidence type="ECO:0000313" key="2">
    <source>
        <dbReference type="EMBL" id="TCT00704.1"/>
    </source>
</evidence>
<evidence type="ECO:0000256" key="1">
    <source>
        <dbReference type="SAM" id="MobiDB-lite"/>
    </source>
</evidence>